<organism evidence="2 3">
    <name type="scientific">Streptomyces subrutilus</name>
    <dbReference type="NCBI Taxonomy" id="36818"/>
    <lineage>
        <taxon>Bacteria</taxon>
        <taxon>Bacillati</taxon>
        <taxon>Actinomycetota</taxon>
        <taxon>Actinomycetes</taxon>
        <taxon>Kitasatosporales</taxon>
        <taxon>Streptomycetaceae</taxon>
        <taxon>Streptomyces</taxon>
    </lineage>
</organism>
<feature type="region of interest" description="Disordered" evidence="1">
    <location>
        <begin position="1"/>
        <end position="27"/>
    </location>
</feature>
<protein>
    <submittedName>
        <fullName evidence="2">Uncharacterized protein</fullName>
    </submittedName>
</protein>
<accession>A0A918RGH6</accession>
<feature type="compositionally biased region" description="Basic and acidic residues" evidence="1">
    <location>
        <begin position="72"/>
        <end position="83"/>
    </location>
</feature>
<dbReference type="AlphaFoldDB" id="A0A918RGH6"/>
<evidence type="ECO:0000256" key="1">
    <source>
        <dbReference type="SAM" id="MobiDB-lite"/>
    </source>
</evidence>
<evidence type="ECO:0000313" key="3">
    <source>
        <dbReference type="Proteomes" id="UP000634660"/>
    </source>
</evidence>
<name>A0A918RGH6_9ACTN</name>
<feature type="region of interest" description="Disordered" evidence="1">
    <location>
        <begin position="62"/>
        <end position="103"/>
    </location>
</feature>
<comment type="caution">
    <text evidence="2">The sequence shown here is derived from an EMBL/GenBank/DDBJ whole genome shotgun (WGS) entry which is preliminary data.</text>
</comment>
<dbReference type="Proteomes" id="UP000634660">
    <property type="component" value="Unassembled WGS sequence"/>
</dbReference>
<evidence type="ECO:0000313" key="2">
    <source>
        <dbReference type="EMBL" id="GGZ95790.1"/>
    </source>
</evidence>
<reference evidence="2" key="2">
    <citation type="submission" date="2020-09" db="EMBL/GenBank/DDBJ databases">
        <authorList>
            <person name="Sun Q."/>
            <person name="Ohkuma M."/>
        </authorList>
    </citation>
    <scope>NUCLEOTIDE SEQUENCE</scope>
    <source>
        <strain evidence="2">JCM 4834</strain>
    </source>
</reference>
<gene>
    <name evidence="2" type="ORF">GCM10010371_64760</name>
</gene>
<proteinExistence type="predicted"/>
<sequence>MITDETVGRLEQPPQGDLRDRLPGLPGDLVRGVDHPVRVRVLHRRPVVGRRCRAGGCRWAADRPGGSCRRGGPAERAPHERPEPLVGRVPLAPAGTDPREVVPPLSAPLSYGLLTAAFLPDEAEADRPRRTRRRGGNAGGRGAVLWAVAESSSFN</sequence>
<reference evidence="2" key="1">
    <citation type="journal article" date="2014" name="Int. J. Syst. Evol. Microbiol.">
        <title>Complete genome sequence of Corynebacterium casei LMG S-19264T (=DSM 44701T), isolated from a smear-ripened cheese.</title>
        <authorList>
            <consortium name="US DOE Joint Genome Institute (JGI-PGF)"/>
            <person name="Walter F."/>
            <person name="Albersmeier A."/>
            <person name="Kalinowski J."/>
            <person name="Ruckert C."/>
        </authorList>
    </citation>
    <scope>NUCLEOTIDE SEQUENCE</scope>
    <source>
        <strain evidence="2">JCM 4834</strain>
    </source>
</reference>
<feature type="region of interest" description="Disordered" evidence="1">
    <location>
        <begin position="122"/>
        <end position="142"/>
    </location>
</feature>
<dbReference type="EMBL" id="BMVX01000040">
    <property type="protein sequence ID" value="GGZ95790.1"/>
    <property type="molecule type" value="Genomic_DNA"/>
</dbReference>